<keyword evidence="6" id="KW-0547">Nucleotide-binding</keyword>
<dbReference type="InterPro" id="IPR015824">
    <property type="entry name" value="Phosphoglycerate_kinase_N"/>
</dbReference>
<comment type="subunit">
    <text evidence="12">Monomer.</text>
</comment>
<dbReference type="AlphaFoldDB" id="A0A0D2KNL5"/>
<keyword evidence="14" id="KW-1133">Transmembrane helix</keyword>
<dbReference type="InterPro" id="IPR015911">
    <property type="entry name" value="Phosphoglycerate_kinase_CS"/>
</dbReference>
<dbReference type="RefSeq" id="XP_013896238.1">
    <property type="nucleotide sequence ID" value="XM_014040784.1"/>
</dbReference>
<dbReference type="PROSITE" id="PS00111">
    <property type="entry name" value="PGLYCERATE_KINASE"/>
    <property type="match status" value="1"/>
</dbReference>
<proteinExistence type="inferred from homology"/>
<dbReference type="KEGG" id="mng:MNEG_10743"/>
<dbReference type="SUPFAM" id="SSF53748">
    <property type="entry name" value="Phosphoglycerate kinase"/>
    <property type="match status" value="1"/>
</dbReference>
<dbReference type="GO" id="GO:0006096">
    <property type="term" value="P:glycolytic process"/>
    <property type="evidence" value="ECO:0007669"/>
    <property type="project" value="InterPro"/>
</dbReference>
<keyword evidence="8" id="KW-0067">ATP-binding</keyword>
<evidence type="ECO:0000256" key="1">
    <source>
        <dbReference type="ARBA" id="ARBA00000642"/>
    </source>
</evidence>
<keyword evidence="5 11" id="KW-0808">Transferase</keyword>
<keyword evidence="7 11" id="KW-0418">Kinase</keyword>
<dbReference type="GeneID" id="25727936"/>
<dbReference type="GO" id="GO:0005524">
    <property type="term" value="F:ATP binding"/>
    <property type="evidence" value="ECO:0007669"/>
    <property type="project" value="UniProtKB-KW"/>
</dbReference>
<evidence type="ECO:0000313" key="15">
    <source>
        <dbReference type="EMBL" id="KIY97218.1"/>
    </source>
</evidence>
<evidence type="ECO:0000256" key="6">
    <source>
        <dbReference type="ARBA" id="ARBA00022741"/>
    </source>
</evidence>
<feature type="transmembrane region" description="Helical" evidence="14">
    <location>
        <begin position="49"/>
        <end position="78"/>
    </location>
</feature>
<comment type="cofactor">
    <cofactor evidence="2">
        <name>Mg(2+)</name>
        <dbReference type="ChEBI" id="CHEBI:18420"/>
    </cofactor>
</comment>
<evidence type="ECO:0000256" key="5">
    <source>
        <dbReference type="ARBA" id="ARBA00022679"/>
    </source>
</evidence>
<keyword evidence="14" id="KW-0472">Membrane</keyword>
<feature type="region of interest" description="Disordered" evidence="13">
    <location>
        <begin position="545"/>
        <end position="581"/>
    </location>
</feature>
<keyword evidence="9" id="KW-0460">Magnesium</keyword>
<dbReference type="Proteomes" id="UP000054498">
    <property type="component" value="Unassembled WGS sequence"/>
</dbReference>
<dbReference type="GO" id="GO:0005829">
    <property type="term" value="C:cytosol"/>
    <property type="evidence" value="ECO:0007669"/>
    <property type="project" value="TreeGrafter"/>
</dbReference>
<dbReference type="GO" id="GO:0004618">
    <property type="term" value="F:phosphoglycerate kinase activity"/>
    <property type="evidence" value="ECO:0007669"/>
    <property type="project" value="UniProtKB-EC"/>
</dbReference>
<dbReference type="PANTHER" id="PTHR11406">
    <property type="entry name" value="PHOSPHOGLYCERATE KINASE"/>
    <property type="match status" value="1"/>
</dbReference>
<keyword evidence="16" id="KW-1185">Reference proteome</keyword>
<comment type="catalytic activity">
    <reaction evidence="1 11">
        <text>(2R)-3-phosphoglycerate + ATP = (2R)-3-phospho-glyceroyl phosphate + ADP</text>
        <dbReference type="Rhea" id="RHEA:14801"/>
        <dbReference type="ChEBI" id="CHEBI:30616"/>
        <dbReference type="ChEBI" id="CHEBI:57604"/>
        <dbReference type="ChEBI" id="CHEBI:58272"/>
        <dbReference type="ChEBI" id="CHEBI:456216"/>
        <dbReference type="EC" id="2.7.2.3"/>
    </reaction>
</comment>
<evidence type="ECO:0000256" key="4">
    <source>
        <dbReference type="ARBA" id="ARBA00013061"/>
    </source>
</evidence>
<dbReference type="EMBL" id="KK102660">
    <property type="protein sequence ID" value="KIY97218.1"/>
    <property type="molecule type" value="Genomic_DNA"/>
</dbReference>
<feature type="compositionally biased region" description="Low complexity" evidence="13">
    <location>
        <begin position="422"/>
        <end position="449"/>
    </location>
</feature>
<name>A0A0D2KNL5_9CHLO</name>
<dbReference type="PRINTS" id="PR00477">
    <property type="entry name" value="PHGLYCKINASE"/>
</dbReference>
<evidence type="ECO:0000256" key="2">
    <source>
        <dbReference type="ARBA" id="ARBA00001946"/>
    </source>
</evidence>
<comment type="similarity">
    <text evidence="3 11">Belongs to the phosphoglycerate kinase family.</text>
</comment>
<comment type="pathway">
    <text evidence="10">Carbohydrate biosynthesis.</text>
</comment>
<organism evidence="15 16">
    <name type="scientific">Monoraphidium neglectum</name>
    <dbReference type="NCBI Taxonomy" id="145388"/>
    <lineage>
        <taxon>Eukaryota</taxon>
        <taxon>Viridiplantae</taxon>
        <taxon>Chlorophyta</taxon>
        <taxon>core chlorophytes</taxon>
        <taxon>Chlorophyceae</taxon>
        <taxon>CS clade</taxon>
        <taxon>Sphaeropleales</taxon>
        <taxon>Selenastraceae</taxon>
        <taxon>Monoraphidium</taxon>
    </lineage>
</organism>
<dbReference type="Pfam" id="PF00162">
    <property type="entry name" value="PGK"/>
    <property type="match status" value="1"/>
</dbReference>
<dbReference type="STRING" id="145388.A0A0D2KNL5"/>
<dbReference type="EC" id="2.7.2.3" evidence="4 11"/>
<gene>
    <name evidence="15" type="ORF">MNEG_10743</name>
</gene>
<evidence type="ECO:0000256" key="9">
    <source>
        <dbReference type="ARBA" id="ARBA00022842"/>
    </source>
</evidence>
<feature type="region of interest" description="Disordered" evidence="13">
    <location>
        <begin position="352"/>
        <end position="469"/>
    </location>
</feature>
<evidence type="ECO:0000313" key="16">
    <source>
        <dbReference type="Proteomes" id="UP000054498"/>
    </source>
</evidence>
<dbReference type="Gene3D" id="3.40.50.1260">
    <property type="entry name" value="Phosphoglycerate kinase, N-terminal domain"/>
    <property type="match status" value="1"/>
</dbReference>
<evidence type="ECO:0000256" key="3">
    <source>
        <dbReference type="ARBA" id="ARBA00008982"/>
    </source>
</evidence>
<protein>
    <recommendedName>
        <fullName evidence="4 11">Phosphoglycerate kinase</fullName>
        <ecNumber evidence="4 11">2.7.2.3</ecNumber>
    </recommendedName>
</protein>
<dbReference type="InterPro" id="IPR001576">
    <property type="entry name" value="Phosphoglycerate_kinase"/>
</dbReference>
<reference evidence="15 16" key="1">
    <citation type="journal article" date="2013" name="BMC Genomics">
        <title>Reconstruction of the lipid metabolism for the microalga Monoraphidium neglectum from its genome sequence reveals characteristics suitable for biofuel production.</title>
        <authorList>
            <person name="Bogen C."/>
            <person name="Al-Dilaimi A."/>
            <person name="Albersmeier A."/>
            <person name="Wichmann J."/>
            <person name="Grundmann M."/>
            <person name="Rupp O."/>
            <person name="Lauersen K.J."/>
            <person name="Blifernez-Klassen O."/>
            <person name="Kalinowski J."/>
            <person name="Goesmann A."/>
            <person name="Mussgnug J.H."/>
            <person name="Kruse O."/>
        </authorList>
    </citation>
    <scope>NUCLEOTIDE SEQUENCE [LARGE SCALE GENOMIC DNA]</scope>
    <source>
        <strain evidence="15 16">SAG 48.87</strain>
    </source>
</reference>
<evidence type="ECO:0000256" key="7">
    <source>
        <dbReference type="ARBA" id="ARBA00022777"/>
    </source>
</evidence>
<evidence type="ECO:0000256" key="8">
    <source>
        <dbReference type="ARBA" id="ARBA00022840"/>
    </source>
</evidence>
<evidence type="ECO:0000256" key="14">
    <source>
        <dbReference type="SAM" id="Phobius"/>
    </source>
</evidence>
<dbReference type="PANTHER" id="PTHR11406:SF23">
    <property type="entry name" value="PHOSPHOGLYCERATE KINASE 1, CHLOROPLASTIC-RELATED"/>
    <property type="match status" value="1"/>
</dbReference>
<feature type="compositionally biased region" description="Low complexity" evidence="13">
    <location>
        <begin position="458"/>
        <end position="467"/>
    </location>
</feature>
<sequence>MDAPIAVSLRARGLTAFTDDRLLRGDARTRARAAGAALLRQANRQVASLFCALLAAVVSLPPWAWFSAALVSLAAVFFVTSRSAALTDGLVTQFSVGIWLLTAYMAAAGVARRDRGAVLLGQVKACLVSVDALAAALPPAVPADGPGGAADHRDGLRAASMRLMDALHGYLGGPPRPNTEGFSWGLLSSASSPSPGLYKLSLDIGTRLRRVQAAVGALGAAAAGAGVAAGGGGGGAAHVAILQQVAALHAAVEELSALKELRTPLLLRATARNNVVLVAPILTGSALAELARSAPGSAAFAWSVAVGCMLQLLLASLLAVATHLEDPFASPHPDALSLSEARDSLGFVSVKEEAKQRPFHGPAPLPRVLGPRRTPPSSHVGPADAASTGGAAWAGAGADVEAGVGGDQQADGLARGSAKPLQQQQQHQQQHQQQEPDQGQHSLEQQQEQQEQRREQQQHQQLQEQQQRVGRARLVVKAVKKSVGDLTKADLEGKRVFVRADLNVPLDKQTLAITDDTRIRAAVPTLKYLLDNGAKVLLTSHLVSGNFPARSPAGSKPRPRRRGRMSKALSAHGGGQSGRGSVVLKDQCGAAGLECK</sequence>
<evidence type="ECO:0000256" key="12">
    <source>
        <dbReference type="RuleBase" id="RU000696"/>
    </source>
</evidence>
<dbReference type="InterPro" id="IPR036043">
    <property type="entry name" value="Phosphoglycerate_kinase_sf"/>
</dbReference>
<keyword evidence="14" id="KW-0812">Transmembrane</keyword>
<evidence type="ECO:0000256" key="11">
    <source>
        <dbReference type="RuleBase" id="RU000532"/>
    </source>
</evidence>
<feature type="transmembrane region" description="Helical" evidence="14">
    <location>
        <begin position="90"/>
        <end position="111"/>
    </location>
</feature>
<dbReference type="OrthoDB" id="275353at2759"/>
<accession>A0A0D2KNL5</accession>
<dbReference type="GO" id="GO:0006094">
    <property type="term" value="P:gluconeogenesis"/>
    <property type="evidence" value="ECO:0007669"/>
    <property type="project" value="TreeGrafter"/>
</dbReference>
<dbReference type="GO" id="GO:0043531">
    <property type="term" value="F:ADP binding"/>
    <property type="evidence" value="ECO:0007669"/>
    <property type="project" value="TreeGrafter"/>
</dbReference>
<evidence type="ECO:0000256" key="10">
    <source>
        <dbReference type="ARBA" id="ARBA00024331"/>
    </source>
</evidence>
<evidence type="ECO:0000256" key="13">
    <source>
        <dbReference type="SAM" id="MobiDB-lite"/>
    </source>
</evidence>
<feature type="compositionally biased region" description="Low complexity" evidence="13">
    <location>
        <begin position="381"/>
        <end position="402"/>
    </location>
</feature>